<evidence type="ECO:0008006" key="4">
    <source>
        <dbReference type="Google" id="ProtNLM"/>
    </source>
</evidence>
<dbReference type="GO" id="GO:0016491">
    <property type="term" value="F:oxidoreductase activity"/>
    <property type="evidence" value="ECO:0007669"/>
    <property type="project" value="UniProtKB-KW"/>
</dbReference>
<keyword evidence="3" id="KW-1185">Reference proteome</keyword>
<feature type="non-terminal residue" evidence="2">
    <location>
        <position position="309"/>
    </location>
</feature>
<dbReference type="AlphaFoldDB" id="A0AAD7JAH3"/>
<evidence type="ECO:0000313" key="3">
    <source>
        <dbReference type="Proteomes" id="UP001215280"/>
    </source>
</evidence>
<protein>
    <recommendedName>
        <fullName evidence="4">NAD(P)-binding protein</fullName>
    </recommendedName>
</protein>
<dbReference type="PRINTS" id="PR00081">
    <property type="entry name" value="GDHRDH"/>
</dbReference>
<evidence type="ECO:0000256" key="1">
    <source>
        <dbReference type="ARBA" id="ARBA00023002"/>
    </source>
</evidence>
<dbReference type="PANTHER" id="PTHR43157:SF31">
    <property type="entry name" value="PHOSPHATIDYLINOSITOL-GLYCAN BIOSYNTHESIS CLASS F PROTEIN"/>
    <property type="match status" value="1"/>
</dbReference>
<dbReference type="SUPFAM" id="SSF51735">
    <property type="entry name" value="NAD(P)-binding Rossmann-fold domains"/>
    <property type="match status" value="1"/>
</dbReference>
<comment type="caution">
    <text evidence="2">The sequence shown here is derived from an EMBL/GenBank/DDBJ whole genome shotgun (WGS) entry which is preliminary data.</text>
</comment>
<keyword evidence="1" id="KW-0560">Oxidoreductase</keyword>
<sequence length="309" mass="33969">MQLSIWGLIKGQFKKQPPVVNADLTGKTVLVLGASAGLGLEAAKRFARMNPGRLILACRNQSKGQAAADTGHAYIHIELKADTGYKNAELWIIDLADFDSVRRFADKFDKEGGRLDILVENAAVAKVTYEPTKDGWESSLQVNCLSTPLVAILLLPHMMRTAQEHSTVPRTVVHASIPKRVLESGNIRAAQTAARPGKIMRASYMVTKPLNERLGTAPLIVNAVHPGFCVSELRRDLSGPAMEGGRRLVHGAVGMPENPDKLRGEYLNYDFEISQKAQDQIWDELVETLGKVDPRVLTVVNKYLARDIL</sequence>
<dbReference type="Pfam" id="PF00106">
    <property type="entry name" value="adh_short"/>
    <property type="match status" value="1"/>
</dbReference>
<gene>
    <name evidence="2" type="ORF">DFH07DRAFT_816410</name>
</gene>
<evidence type="ECO:0000313" key="2">
    <source>
        <dbReference type="EMBL" id="KAJ7760692.1"/>
    </source>
</evidence>
<dbReference type="Proteomes" id="UP001215280">
    <property type="component" value="Unassembled WGS sequence"/>
</dbReference>
<proteinExistence type="predicted"/>
<dbReference type="InterPro" id="IPR002347">
    <property type="entry name" value="SDR_fam"/>
</dbReference>
<organism evidence="2 3">
    <name type="scientific">Mycena maculata</name>
    <dbReference type="NCBI Taxonomy" id="230809"/>
    <lineage>
        <taxon>Eukaryota</taxon>
        <taxon>Fungi</taxon>
        <taxon>Dikarya</taxon>
        <taxon>Basidiomycota</taxon>
        <taxon>Agaricomycotina</taxon>
        <taxon>Agaricomycetes</taxon>
        <taxon>Agaricomycetidae</taxon>
        <taxon>Agaricales</taxon>
        <taxon>Marasmiineae</taxon>
        <taxon>Mycenaceae</taxon>
        <taxon>Mycena</taxon>
    </lineage>
</organism>
<reference evidence="2" key="1">
    <citation type="submission" date="2023-03" db="EMBL/GenBank/DDBJ databases">
        <title>Massive genome expansion in bonnet fungi (Mycena s.s.) driven by repeated elements and novel gene families across ecological guilds.</title>
        <authorList>
            <consortium name="Lawrence Berkeley National Laboratory"/>
            <person name="Harder C.B."/>
            <person name="Miyauchi S."/>
            <person name="Viragh M."/>
            <person name="Kuo A."/>
            <person name="Thoen E."/>
            <person name="Andreopoulos B."/>
            <person name="Lu D."/>
            <person name="Skrede I."/>
            <person name="Drula E."/>
            <person name="Henrissat B."/>
            <person name="Morin E."/>
            <person name="Kohler A."/>
            <person name="Barry K."/>
            <person name="LaButti K."/>
            <person name="Morin E."/>
            <person name="Salamov A."/>
            <person name="Lipzen A."/>
            <person name="Mereny Z."/>
            <person name="Hegedus B."/>
            <person name="Baldrian P."/>
            <person name="Stursova M."/>
            <person name="Weitz H."/>
            <person name="Taylor A."/>
            <person name="Grigoriev I.V."/>
            <person name="Nagy L.G."/>
            <person name="Martin F."/>
            <person name="Kauserud H."/>
        </authorList>
    </citation>
    <scope>NUCLEOTIDE SEQUENCE</scope>
    <source>
        <strain evidence="2">CBHHK188m</strain>
    </source>
</reference>
<dbReference type="InterPro" id="IPR036291">
    <property type="entry name" value="NAD(P)-bd_dom_sf"/>
</dbReference>
<dbReference type="Gene3D" id="3.40.50.720">
    <property type="entry name" value="NAD(P)-binding Rossmann-like Domain"/>
    <property type="match status" value="1"/>
</dbReference>
<name>A0AAD7JAH3_9AGAR</name>
<dbReference type="PANTHER" id="PTHR43157">
    <property type="entry name" value="PHOSPHATIDYLINOSITOL-GLYCAN BIOSYNTHESIS CLASS F PROTEIN-RELATED"/>
    <property type="match status" value="1"/>
</dbReference>
<dbReference type="EMBL" id="JARJLG010000048">
    <property type="protein sequence ID" value="KAJ7760692.1"/>
    <property type="molecule type" value="Genomic_DNA"/>
</dbReference>
<accession>A0AAD7JAH3</accession>